<dbReference type="Proteomes" id="UP000298200">
    <property type="component" value="Unassembled WGS sequence"/>
</dbReference>
<dbReference type="EMBL" id="RQFU01000012">
    <property type="protein sequence ID" value="TGL21804.1"/>
    <property type="molecule type" value="Genomic_DNA"/>
</dbReference>
<sequence length="94" mass="10864">MFIRIILVLFLGFLFLGKSHVQWIGSSFSETSEILQLENDYEDTKQENETVFHSLSFLFPSIQFQFLSVSQSDPNLRFSLNFSVLKLRGPPSQT</sequence>
<organism evidence="1 2">
    <name type="scientific">Leptospira yanagawae</name>
    <dbReference type="NCBI Taxonomy" id="293069"/>
    <lineage>
        <taxon>Bacteria</taxon>
        <taxon>Pseudomonadati</taxon>
        <taxon>Spirochaetota</taxon>
        <taxon>Spirochaetia</taxon>
        <taxon>Leptospirales</taxon>
        <taxon>Leptospiraceae</taxon>
        <taxon>Leptospira</taxon>
    </lineage>
</organism>
<reference evidence="2" key="1">
    <citation type="journal article" date="2019" name="PLoS Negl. Trop. Dis.">
        <title>Revisiting the worldwide diversity of Leptospira species in the environment.</title>
        <authorList>
            <person name="Vincent A.T."/>
            <person name="Schiettekatte O."/>
            <person name="Bourhy P."/>
            <person name="Veyrier F.J."/>
            <person name="Picardeau M."/>
        </authorList>
    </citation>
    <scope>NUCLEOTIDE SEQUENCE [LARGE SCALE GENOMIC DNA]</scope>
    <source>
        <strain evidence="2">201800272</strain>
    </source>
</reference>
<evidence type="ECO:0000313" key="2">
    <source>
        <dbReference type="Proteomes" id="UP000298200"/>
    </source>
</evidence>
<proteinExistence type="predicted"/>
<evidence type="ECO:0000313" key="1">
    <source>
        <dbReference type="EMBL" id="TGL21804.1"/>
    </source>
</evidence>
<gene>
    <name evidence="1" type="ORF">EHQ46_08110</name>
</gene>
<keyword evidence="2" id="KW-1185">Reference proteome</keyword>
<comment type="caution">
    <text evidence="1">The sequence shown here is derived from an EMBL/GenBank/DDBJ whole genome shotgun (WGS) entry which is preliminary data.</text>
</comment>
<dbReference type="RefSeq" id="WP_135634858.1">
    <property type="nucleotide sequence ID" value="NZ_RQFU01000012.1"/>
</dbReference>
<name>A0ABY2M3N2_9LEPT</name>
<accession>A0ABY2M3N2</accession>
<protein>
    <submittedName>
        <fullName evidence="1">Uncharacterized protein</fullName>
    </submittedName>
</protein>